<accession>A0A0M2RDE6</accession>
<dbReference type="PANTHER" id="PTHR38037">
    <property type="entry name" value="ZN_PROTEASE DOMAIN-CONTAINING PROTEIN"/>
    <property type="match status" value="1"/>
</dbReference>
<keyword evidence="3" id="KW-1185">Reference proteome</keyword>
<dbReference type="OrthoDB" id="9782977at2"/>
<dbReference type="InterPro" id="IPR021109">
    <property type="entry name" value="Peptidase_aspartic_dom_sf"/>
</dbReference>
<dbReference type="AlphaFoldDB" id="A0A0M2RDE6"/>
<dbReference type="STRING" id="1549748.WH95_02275"/>
<dbReference type="Gene3D" id="2.40.70.10">
    <property type="entry name" value="Acid Proteases"/>
    <property type="match status" value="1"/>
</dbReference>
<name>A0A0M2RDE6_9PROT</name>
<reference evidence="2 3" key="1">
    <citation type="submission" date="2015-03" db="EMBL/GenBank/DDBJ databases">
        <title>Genome sequence of Kiloniella sp. P1-1, isolated from the gut microflora of Pacific white shrimp, Penaeus vannamei.</title>
        <authorList>
            <person name="Shao Z."/>
            <person name="Wang L."/>
            <person name="Li X."/>
        </authorList>
    </citation>
    <scope>NUCLEOTIDE SEQUENCE [LARGE SCALE GENOMIC DNA]</scope>
    <source>
        <strain evidence="2 3">P1-1</strain>
    </source>
</reference>
<dbReference type="RefSeq" id="WP_046502460.1">
    <property type="nucleotide sequence ID" value="NZ_LANI01000002.1"/>
</dbReference>
<dbReference type="EMBL" id="LANI01000002">
    <property type="protein sequence ID" value="KKJ78479.1"/>
    <property type="molecule type" value="Genomic_DNA"/>
</dbReference>
<dbReference type="Pfam" id="PF05618">
    <property type="entry name" value="Zn_protease"/>
    <property type="match status" value="1"/>
</dbReference>
<dbReference type="SUPFAM" id="SSF50630">
    <property type="entry name" value="Acid proteases"/>
    <property type="match status" value="1"/>
</dbReference>
<evidence type="ECO:0000313" key="2">
    <source>
        <dbReference type="EMBL" id="KKJ78479.1"/>
    </source>
</evidence>
<comment type="caution">
    <text evidence="2">The sequence shown here is derived from an EMBL/GenBank/DDBJ whole genome shotgun (WGS) entry which is preliminary data.</text>
</comment>
<feature type="domain" description="Retropepsin-like aspartic endopeptidase" evidence="1">
    <location>
        <begin position="11"/>
        <end position="145"/>
    </location>
</feature>
<dbReference type="Proteomes" id="UP000034491">
    <property type="component" value="Unassembled WGS sequence"/>
</dbReference>
<dbReference type="InterPro" id="IPR008503">
    <property type="entry name" value="Asp_endopeptidase"/>
</dbReference>
<protein>
    <submittedName>
        <fullName evidence="2">30S ribosomal protein S6 modification protein RimK</fullName>
    </submittedName>
</protein>
<proteinExistence type="predicted"/>
<gene>
    <name evidence="2" type="ORF">WH95_02275</name>
</gene>
<evidence type="ECO:0000259" key="1">
    <source>
        <dbReference type="Pfam" id="PF05618"/>
    </source>
</evidence>
<organism evidence="2 3">
    <name type="scientific">Kiloniella litopenaei</name>
    <dbReference type="NCBI Taxonomy" id="1549748"/>
    <lineage>
        <taxon>Bacteria</taxon>
        <taxon>Pseudomonadati</taxon>
        <taxon>Pseudomonadota</taxon>
        <taxon>Alphaproteobacteria</taxon>
        <taxon>Rhodospirillales</taxon>
        <taxon>Kiloniellaceae</taxon>
        <taxon>Kiloniella</taxon>
    </lineage>
</organism>
<evidence type="ECO:0000313" key="3">
    <source>
        <dbReference type="Proteomes" id="UP000034491"/>
    </source>
</evidence>
<sequence length="154" mass="17427">MKTKKRKIIEIGWREYVSLPEFQIEHVKAKIDSGARTSALHAEEITPFDQDGISFVSFLIPFIGCEKGMRCSAKIVDRRPIKNTGGVAEERYIVKTPLILGNEHWPVEVSLTSRQSMRFPLIIGRTAIREKGFLLNPGRSYLSGRPGYISPQPE</sequence>
<dbReference type="PANTHER" id="PTHR38037:SF1">
    <property type="entry name" value="ATP-DEPENDENT ZINC PROTEASE DOMAIN-CONTAINING PROTEIN-RELATED"/>
    <property type="match status" value="1"/>
</dbReference>